<dbReference type="NCBIfam" id="TIGR00765">
    <property type="entry name" value="yihY_not_rbn"/>
    <property type="match status" value="1"/>
</dbReference>
<keyword evidence="6 7" id="KW-0472">Membrane</keyword>
<evidence type="ECO:0000256" key="6">
    <source>
        <dbReference type="ARBA" id="ARBA00023136"/>
    </source>
</evidence>
<feature type="transmembrane region" description="Helical" evidence="7">
    <location>
        <begin position="256"/>
        <end position="279"/>
    </location>
</feature>
<dbReference type="KEGG" id="mfy:HH212_23095"/>
<dbReference type="InterPro" id="IPR017039">
    <property type="entry name" value="Virul_fac_BrkB"/>
</dbReference>
<keyword evidence="10" id="KW-1185">Reference proteome</keyword>
<dbReference type="HAMAP" id="MF_00672">
    <property type="entry name" value="UPF0761"/>
    <property type="match status" value="1"/>
</dbReference>
<dbReference type="AlphaFoldDB" id="A0A7Z2W2K3"/>
<dbReference type="PANTHER" id="PTHR30213">
    <property type="entry name" value="INNER MEMBRANE PROTEIN YHJD"/>
    <property type="match status" value="1"/>
</dbReference>
<organism evidence="9 10">
    <name type="scientific">Massilia forsythiae</name>
    <dbReference type="NCBI Taxonomy" id="2728020"/>
    <lineage>
        <taxon>Bacteria</taxon>
        <taxon>Pseudomonadati</taxon>
        <taxon>Pseudomonadota</taxon>
        <taxon>Betaproteobacteria</taxon>
        <taxon>Burkholderiales</taxon>
        <taxon>Oxalobacteraceae</taxon>
        <taxon>Telluria group</taxon>
        <taxon>Massilia</taxon>
    </lineage>
</organism>
<accession>A0A7Z2W2K3</accession>
<comment type="similarity">
    <text evidence="7">Belongs to the UPF0761 family.</text>
</comment>
<evidence type="ECO:0000256" key="5">
    <source>
        <dbReference type="ARBA" id="ARBA00022989"/>
    </source>
</evidence>
<name>A0A7Z2W2K3_9BURK</name>
<protein>
    <recommendedName>
        <fullName evidence="7">UPF0761 membrane protein HH212_23095</fullName>
    </recommendedName>
</protein>
<feature type="transmembrane region" description="Helical" evidence="7">
    <location>
        <begin position="143"/>
        <end position="162"/>
    </location>
</feature>
<evidence type="ECO:0000313" key="10">
    <source>
        <dbReference type="Proteomes" id="UP000502415"/>
    </source>
</evidence>
<evidence type="ECO:0000256" key="8">
    <source>
        <dbReference type="SAM" id="MobiDB-lite"/>
    </source>
</evidence>
<feature type="compositionally biased region" description="Low complexity" evidence="8">
    <location>
        <begin position="476"/>
        <end position="487"/>
    </location>
</feature>
<feature type="compositionally biased region" description="Basic and acidic residues" evidence="8">
    <location>
        <begin position="466"/>
        <end position="475"/>
    </location>
</feature>
<feature type="transmembrane region" description="Helical" evidence="7">
    <location>
        <begin position="214"/>
        <end position="236"/>
    </location>
</feature>
<feature type="transmembrane region" description="Helical" evidence="7">
    <location>
        <begin position="36"/>
        <end position="59"/>
    </location>
</feature>
<gene>
    <name evidence="9" type="ORF">HH212_23095</name>
</gene>
<evidence type="ECO:0000256" key="3">
    <source>
        <dbReference type="ARBA" id="ARBA00022519"/>
    </source>
</evidence>
<dbReference type="Proteomes" id="UP000502415">
    <property type="component" value="Chromosome"/>
</dbReference>
<feature type="region of interest" description="Disordered" evidence="8">
    <location>
        <begin position="465"/>
        <end position="487"/>
    </location>
</feature>
<evidence type="ECO:0000256" key="7">
    <source>
        <dbReference type="HAMAP-Rule" id="MF_00672"/>
    </source>
</evidence>
<evidence type="ECO:0000256" key="2">
    <source>
        <dbReference type="ARBA" id="ARBA00022475"/>
    </source>
</evidence>
<evidence type="ECO:0000256" key="4">
    <source>
        <dbReference type="ARBA" id="ARBA00022692"/>
    </source>
</evidence>
<keyword evidence="5 7" id="KW-1133">Transmembrane helix</keyword>
<keyword evidence="3" id="KW-0997">Cell inner membrane</keyword>
<feature type="transmembrane region" description="Helical" evidence="7">
    <location>
        <begin position="182"/>
        <end position="202"/>
    </location>
</feature>
<evidence type="ECO:0000256" key="1">
    <source>
        <dbReference type="ARBA" id="ARBA00004651"/>
    </source>
</evidence>
<comment type="subcellular location">
    <subcellularLocation>
        <location evidence="1 7">Cell membrane</location>
        <topology evidence="1 7">Multi-pass membrane protein</topology>
    </subcellularLocation>
</comment>
<feature type="transmembrane region" description="Helical" evidence="7">
    <location>
        <begin position="102"/>
        <end position="122"/>
    </location>
</feature>
<keyword evidence="4 7" id="KW-0812">Transmembrane</keyword>
<dbReference type="EMBL" id="CP051685">
    <property type="protein sequence ID" value="QJE03554.1"/>
    <property type="molecule type" value="Genomic_DNA"/>
</dbReference>
<evidence type="ECO:0000313" key="9">
    <source>
        <dbReference type="EMBL" id="QJE03554.1"/>
    </source>
</evidence>
<dbReference type="GO" id="GO:0005886">
    <property type="term" value="C:plasma membrane"/>
    <property type="evidence" value="ECO:0007669"/>
    <property type="project" value="UniProtKB-SubCell"/>
</dbReference>
<dbReference type="PANTHER" id="PTHR30213:SF0">
    <property type="entry name" value="UPF0761 MEMBRANE PROTEIN YIHY"/>
    <property type="match status" value="1"/>
</dbReference>
<keyword evidence="2 7" id="KW-1003">Cell membrane</keyword>
<proteinExistence type="inferred from homology"/>
<dbReference type="InterPro" id="IPR023679">
    <property type="entry name" value="UPF0761_bac"/>
</dbReference>
<dbReference type="Pfam" id="PF03631">
    <property type="entry name" value="Virul_fac_BrkB"/>
    <property type="match status" value="1"/>
</dbReference>
<reference evidence="9 10" key="1">
    <citation type="submission" date="2020-04" db="EMBL/GenBank/DDBJ databases">
        <title>Genome sequencing of novel species.</title>
        <authorList>
            <person name="Heo J."/>
            <person name="Kim S.-J."/>
            <person name="Kim J.-S."/>
            <person name="Hong S.-B."/>
            <person name="Kwon S.-W."/>
        </authorList>
    </citation>
    <scope>NUCLEOTIDE SEQUENCE [LARGE SCALE GENOMIC DNA]</scope>
    <source>
        <strain evidence="9 10">GN2-R2</strain>
    </source>
</reference>
<sequence length="487" mass="51973">MFHAGAERVRGLTWGEARDLVRFARRRLTEERLPQVAGSLTFTTVLALVPLLTIVLAIFTTFPLFGKLRTAVDNYFVQMLMPKAIANTITANLTQFASKATGLSAVGAVALVFTSGAMIFTIERALNQIWRVRQPRPLLQRVLVYWALVTLGPLAFGISVTITTQLFSATNGLMDAVPLLGALFYTLASVALTTGFYVLLYMTVPNRPVDWRDAFLGGLAAALAFEVAKRGFAVFIRQFPTYAIIYGALAALPTFLVWLYLSWLITLVGALLTAALPVVKYERWWYEPAPGGEFVDAMAILKVLHGSAHVTGSALVPSSRIRAHTRIGYDEMGLLLERMVAAGWVGRVQAEGAVQARWGLGAREGSDNWVLLLDPGLIRLADVYRLFVFGGVAEGLPEADQAAQFAAAMSAALGAAPEPDPGLPLEALPGAAPASAHPLALDTAALARRAEQAVERGLGQTLADHFAQDGGKDGESAGLAGAAGVSG</sequence>